<proteinExistence type="inferred from homology"/>
<protein>
    <submittedName>
        <fullName evidence="5">Phage tail protein</fullName>
    </submittedName>
</protein>
<dbReference type="InterPro" id="IPR058531">
    <property type="entry name" value="Baseplate_J_M"/>
</dbReference>
<gene>
    <name evidence="5" type="ORF">DLM27_12790</name>
</gene>
<dbReference type="InterPro" id="IPR006949">
    <property type="entry name" value="Barrel_Baseplate_J-like"/>
</dbReference>
<feature type="domain" description="Baseplate protein J-like barrel" evidence="2">
    <location>
        <begin position="89"/>
        <end position="161"/>
    </location>
</feature>
<evidence type="ECO:0000259" key="3">
    <source>
        <dbReference type="Pfam" id="PF26078"/>
    </source>
</evidence>
<dbReference type="InterPro" id="IPR058530">
    <property type="entry name" value="Baseplate_J-like_C"/>
</dbReference>
<evidence type="ECO:0000256" key="1">
    <source>
        <dbReference type="ARBA" id="ARBA00038087"/>
    </source>
</evidence>
<evidence type="ECO:0000259" key="2">
    <source>
        <dbReference type="Pfam" id="PF04865"/>
    </source>
</evidence>
<dbReference type="Pfam" id="PF04865">
    <property type="entry name" value="Baseplate_J"/>
    <property type="match status" value="1"/>
</dbReference>
<dbReference type="Pfam" id="PF26078">
    <property type="entry name" value="Baseplate_J_M"/>
    <property type="match status" value="1"/>
</dbReference>
<dbReference type="Proteomes" id="UP000839895">
    <property type="component" value="Unassembled WGS sequence"/>
</dbReference>
<dbReference type="AlphaFoldDB" id="A0A5V6ND32"/>
<name>A0A5V6ND32_SALET</name>
<evidence type="ECO:0000259" key="4">
    <source>
        <dbReference type="Pfam" id="PF26079"/>
    </source>
</evidence>
<comment type="similarity">
    <text evidence="1">Belongs to the Mu gp47/PBSX XkdT family.</text>
</comment>
<sequence>MPQNIPSQQALLDQYLETLANQLPDVDETEDSDSVIRGNATASLVHGLYQYTAWVLRQMFADTADSEWLEIHAAQRGLRRKQPTAASGTVILTGTPGQTFSRGLTFRVRGKSTLYRITDDGVTDASGQATVSARAVDTGTAGNLQDGQTGTLTTTPPGLDPEVTIVRLTGGTDVEKDAALLARLLDVLRKPAAGGNAHDYKVWAMSVDGVGEAWVYPLRRGIGTVDVIITGTDGLPSDETLKAVQTFIDRVRPVTAKNFLVLAPTLQPEDVTVEIAVADSTTLAAVTAGVKSAITGYFASLLPGQMAIRSQMGALITEVAGVTDYVIQLPATNIAPVVDKTQVGWLRAGTITITPVKEADTV</sequence>
<comment type="caution">
    <text evidence="5">The sequence shown here is derived from an EMBL/GenBank/DDBJ whole genome shotgun (WGS) entry which is preliminary data.</text>
</comment>
<accession>A0A5V6ND32</accession>
<evidence type="ECO:0000313" key="5">
    <source>
        <dbReference type="EMBL" id="EBU8134583.1"/>
    </source>
</evidence>
<feature type="domain" description="Baseplate J-like C-terminal" evidence="4">
    <location>
        <begin position="270"/>
        <end position="354"/>
    </location>
</feature>
<dbReference type="EMBL" id="AAHDIV010000010">
    <property type="protein sequence ID" value="EBU8134583.1"/>
    <property type="molecule type" value="Genomic_DNA"/>
</dbReference>
<dbReference type="PANTHER" id="PTHR37829">
    <property type="entry name" value="PHAGE-LIKE ELEMENT PBSX PROTEIN XKDT"/>
    <property type="match status" value="1"/>
</dbReference>
<feature type="domain" description="Baseplate J-like central" evidence="3">
    <location>
        <begin position="193"/>
        <end position="259"/>
    </location>
</feature>
<dbReference type="PANTHER" id="PTHR37829:SF3">
    <property type="entry name" value="PROTEIN JAYE-RELATED"/>
    <property type="match status" value="1"/>
</dbReference>
<organism evidence="5">
    <name type="scientific">Salmonella enterica subsp. enterica serovar Poona</name>
    <dbReference type="NCBI Taxonomy" id="436295"/>
    <lineage>
        <taxon>Bacteria</taxon>
        <taxon>Pseudomonadati</taxon>
        <taxon>Pseudomonadota</taxon>
        <taxon>Gammaproteobacteria</taxon>
        <taxon>Enterobacterales</taxon>
        <taxon>Enterobacteriaceae</taxon>
        <taxon>Salmonella</taxon>
    </lineage>
</organism>
<dbReference type="Pfam" id="PF26079">
    <property type="entry name" value="Baseplate_J_C"/>
    <property type="match status" value="1"/>
</dbReference>
<dbReference type="InterPro" id="IPR052399">
    <property type="entry name" value="Phage_Baseplate_Assmbl_Protein"/>
</dbReference>
<reference evidence="5" key="1">
    <citation type="submission" date="2018-05" db="EMBL/GenBank/DDBJ databases">
        <authorList>
            <person name="Ashton P.M."/>
            <person name="Dallman T."/>
            <person name="Nair S."/>
            <person name="De Pinna E."/>
            <person name="Peters T."/>
            <person name="Grant K."/>
        </authorList>
    </citation>
    <scope>NUCLEOTIDE SEQUENCE [LARGE SCALE GENOMIC DNA]</scope>
    <source>
        <strain evidence="5">127535</strain>
    </source>
</reference>